<accession>A0A8X6L3R9</accession>
<evidence type="ECO:0000313" key="1">
    <source>
        <dbReference type="EMBL" id="GFQ92688.1"/>
    </source>
</evidence>
<sequence length="165" mass="19839">MTQKQQVIHEANYLLKDLSKKENIFMAGFWAVVLNRINGVNKSLQTKSTELQTSINLLDFSNLQREMFYEFERKENEEIDSQYTEECKRMRIRKRHYDDGDAKNVVFQGNEKLKIETYRFILDNLYEELSRRLEAYCKIFFLFGFLVDFPLRKDSEIKTNCPSIY</sequence>
<proteinExistence type="predicted"/>
<organism evidence="1 2">
    <name type="scientific">Trichonephila clavata</name>
    <name type="common">Joro spider</name>
    <name type="synonym">Nephila clavata</name>
    <dbReference type="NCBI Taxonomy" id="2740835"/>
    <lineage>
        <taxon>Eukaryota</taxon>
        <taxon>Metazoa</taxon>
        <taxon>Ecdysozoa</taxon>
        <taxon>Arthropoda</taxon>
        <taxon>Chelicerata</taxon>
        <taxon>Arachnida</taxon>
        <taxon>Araneae</taxon>
        <taxon>Araneomorphae</taxon>
        <taxon>Entelegynae</taxon>
        <taxon>Araneoidea</taxon>
        <taxon>Nephilidae</taxon>
        <taxon>Trichonephila</taxon>
    </lineage>
</organism>
<dbReference type="OrthoDB" id="6437610at2759"/>
<dbReference type="EMBL" id="BMAO01024053">
    <property type="protein sequence ID" value="GFQ92688.1"/>
    <property type="molecule type" value="Genomic_DNA"/>
</dbReference>
<dbReference type="AlphaFoldDB" id="A0A8X6L3R9"/>
<reference evidence="1" key="1">
    <citation type="submission" date="2020-07" db="EMBL/GenBank/DDBJ databases">
        <title>Multicomponent nature underlies the extraordinary mechanical properties of spider dragline silk.</title>
        <authorList>
            <person name="Kono N."/>
            <person name="Nakamura H."/>
            <person name="Mori M."/>
            <person name="Yoshida Y."/>
            <person name="Ohtoshi R."/>
            <person name="Malay A.D."/>
            <person name="Moran D.A.P."/>
            <person name="Tomita M."/>
            <person name="Numata K."/>
            <person name="Arakawa K."/>
        </authorList>
    </citation>
    <scope>NUCLEOTIDE SEQUENCE</scope>
</reference>
<name>A0A8X6L3R9_TRICU</name>
<protein>
    <submittedName>
        <fullName evidence="1">Uncharacterized protein</fullName>
    </submittedName>
</protein>
<keyword evidence="2" id="KW-1185">Reference proteome</keyword>
<comment type="caution">
    <text evidence="1">The sequence shown here is derived from an EMBL/GenBank/DDBJ whole genome shotgun (WGS) entry which is preliminary data.</text>
</comment>
<dbReference type="Proteomes" id="UP000887116">
    <property type="component" value="Unassembled WGS sequence"/>
</dbReference>
<evidence type="ECO:0000313" key="2">
    <source>
        <dbReference type="Proteomes" id="UP000887116"/>
    </source>
</evidence>
<gene>
    <name evidence="1" type="primary">EVAR_72063_1</name>
    <name evidence="1" type="ORF">TNCT_548161</name>
</gene>